<keyword evidence="1" id="KW-0472">Membrane</keyword>
<name>A0A6G7YHN7_9ACTN</name>
<keyword evidence="3" id="KW-1185">Reference proteome</keyword>
<protein>
    <recommendedName>
        <fullName evidence="4">YfhO family protein</fullName>
    </recommendedName>
</protein>
<evidence type="ECO:0008006" key="4">
    <source>
        <dbReference type="Google" id="ProtNLM"/>
    </source>
</evidence>
<dbReference type="AlphaFoldDB" id="A0A6G7YHN7"/>
<feature type="transmembrane region" description="Helical" evidence="1">
    <location>
        <begin position="247"/>
        <end position="268"/>
    </location>
</feature>
<feature type="transmembrane region" description="Helical" evidence="1">
    <location>
        <begin position="149"/>
        <end position="170"/>
    </location>
</feature>
<keyword evidence="1" id="KW-0812">Transmembrane</keyword>
<feature type="transmembrane region" description="Helical" evidence="1">
    <location>
        <begin position="350"/>
        <end position="372"/>
    </location>
</feature>
<reference evidence="2 3" key="1">
    <citation type="submission" date="2020-03" db="EMBL/GenBank/DDBJ databases">
        <title>Nocardioides sp. nov., isolated from fish.</title>
        <authorList>
            <person name="Hyun D.-W."/>
            <person name="Bae J.-W."/>
        </authorList>
    </citation>
    <scope>NUCLEOTIDE SEQUENCE [LARGE SCALE GENOMIC DNA]</scope>
    <source>
        <strain evidence="2 3">HDW12A</strain>
    </source>
</reference>
<gene>
    <name evidence="2" type="ORF">G7071_13515</name>
</gene>
<evidence type="ECO:0000256" key="1">
    <source>
        <dbReference type="SAM" id="Phobius"/>
    </source>
</evidence>
<evidence type="ECO:0000313" key="2">
    <source>
        <dbReference type="EMBL" id="QIK76290.1"/>
    </source>
</evidence>
<organism evidence="2 3">
    <name type="scientific">Nocardioides piscis</name>
    <dbReference type="NCBI Taxonomy" id="2714938"/>
    <lineage>
        <taxon>Bacteria</taxon>
        <taxon>Bacillati</taxon>
        <taxon>Actinomycetota</taxon>
        <taxon>Actinomycetes</taxon>
        <taxon>Propionibacteriales</taxon>
        <taxon>Nocardioidaceae</taxon>
        <taxon>Nocardioides</taxon>
    </lineage>
</organism>
<feature type="transmembrane region" description="Helical" evidence="1">
    <location>
        <begin position="519"/>
        <end position="540"/>
    </location>
</feature>
<proteinExistence type="predicted"/>
<sequence>MWSLLLGILLLGGALAPGYVLSYDMVWVPDLALTAEAWGTGSALPRAVPSDAVVAVLDEIVPGALLQKVVLLGSLVVAGAGASALVDGASVAVRLVAASLMVWNPFVVERLVIGHWPVLLGYAVLPWVLVVCRRWSPQSRVWPPGSLPVLLVGGSLSASTGVATGVAALAGGWRRGRTGSNLVLVAMVVAANSPWLVAGLLHSADATSASQAARLFATSDEGLLPGPLAAITLGGIWNAEVVPGTRLGFLAVVGLVLMAALAAFGWAAHRRTPIKGASSLVVCWVVGVGVAVVSWAAPDAIGWLAATLPGGGLLRDGARLLALAAPLTVVLVARGAEALLALAPDRATRVLVAGLLTATPVALLPDAALGSAGRLQAVHYPSVLSDVRAAVQAAPAGDVVVLPFASYRAPEWNGRHKVLDPLPRFLGRAAVINDVLYVDGMPLPGEDPRAASVAEALSRPTAGSRAAALGELGVSVVVSERLPGLASPAVAGRTTFDQGDFLVVEIEQDVRVDAEPSSWVAAMGVAWTVWLALLVSGTSARAVMLFRKNRNTAQ</sequence>
<dbReference type="KEGG" id="npi:G7071_13515"/>
<feature type="transmembrane region" description="Helical" evidence="1">
    <location>
        <begin position="280"/>
        <end position="298"/>
    </location>
</feature>
<dbReference type="RefSeq" id="WP_166319590.1">
    <property type="nucleotide sequence ID" value="NZ_CP049866.1"/>
</dbReference>
<keyword evidence="1" id="KW-1133">Transmembrane helix</keyword>
<dbReference type="Proteomes" id="UP000502035">
    <property type="component" value="Chromosome"/>
</dbReference>
<feature type="transmembrane region" description="Helical" evidence="1">
    <location>
        <begin position="182"/>
        <end position="201"/>
    </location>
</feature>
<dbReference type="EMBL" id="CP049866">
    <property type="protein sequence ID" value="QIK76290.1"/>
    <property type="molecule type" value="Genomic_DNA"/>
</dbReference>
<accession>A0A6G7YHN7</accession>
<feature type="transmembrane region" description="Helical" evidence="1">
    <location>
        <begin position="69"/>
        <end position="95"/>
    </location>
</feature>
<evidence type="ECO:0000313" key="3">
    <source>
        <dbReference type="Proteomes" id="UP000502035"/>
    </source>
</evidence>
<feature type="transmembrane region" description="Helical" evidence="1">
    <location>
        <begin position="318"/>
        <end position="343"/>
    </location>
</feature>
<feature type="transmembrane region" description="Helical" evidence="1">
    <location>
        <begin position="107"/>
        <end position="129"/>
    </location>
</feature>